<dbReference type="Proteomes" id="UP000196084">
    <property type="component" value="Unassembled WGS sequence"/>
</dbReference>
<keyword evidence="1" id="KW-0378">Hydrolase</keyword>
<evidence type="ECO:0000313" key="2">
    <source>
        <dbReference type="Proteomes" id="UP000196084"/>
    </source>
</evidence>
<dbReference type="RefSeq" id="WP_087714123.1">
    <property type="nucleotide sequence ID" value="NZ_MWPH01000001.1"/>
</dbReference>
<gene>
    <name evidence="1" type="ORF">B2G88_04900</name>
</gene>
<protein>
    <submittedName>
        <fullName evidence="1">Exonuclease</fullName>
    </submittedName>
</protein>
<organism evidence="1 2">
    <name type="scientific">Natronolimnobius baerhuensis</name>
    <dbReference type="NCBI Taxonomy" id="253108"/>
    <lineage>
        <taxon>Archaea</taxon>
        <taxon>Methanobacteriati</taxon>
        <taxon>Methanobacteriota</taxon>
        <taxon>Stenosarchaea group</taxon>
        <taxon>Halobacteria</taxon>
        <taxon>Halobacteriales</taxon>
        <taxon>Natrialbaceae</taxon>
        <taxon>Natronolimnobius</taxon>
    </lineage>
</organism>
<sequence>MSTDGRSASDSTTASALESASFVRLVTKADGDGLAASGLVARALAARGTPFQVTVGRTVATRTERAQATTGGDGDLTLVVGSTDATNATRLDTDDRPATLAAVDHVRDLGETPDLVLALAGLVAAGVEPGAGESEWLIETARERGLVERRPGVAIPTADPVDGLAHSTRVSAPWSGDVDATHETLSDAIGADLEAETDRADDADASGTTLEHTDHRALGSVVALDAVSAEAATAAAAESIQRVLKPYATPDAPFETVGGYADVLEATAQTEPGTGAALAMGHDAREPALAVWREYGRRAHNALEAASTGRYDGLFVVGIDDGPVEAVAALSTAFRSPEPLVLAVGAGEAALATREGTLPPLEGVARDLESVLEGTGDATDQGVTYDVTASGRRGYLQYDPAVDETTIIETVREYQ</sequence>
<keyword evidence="2" id="KW-1185">Reference proteome</keyword>
<reference evidence="1 2" key="1">
    <citation type="submission" date="2017-02" db="EMBL/GenBank/DDBJ databases">
        <title>Natronthermophilus aegyptiacus gen. nov.,sp. nov., an aerobic, extremely halophilic alkalithermophilic archaeon isolated from the athalassohaline Wadi An Natrun, Egypt.</title>
        <authorList>
            <person name="Zhao B."/>
        </authorList>
    </citation>
    <scope>NUCLEOTIDE SEQUENCE [LARGE SCALE GENOMIC DNA]</scope>
    <source>
        <strain evidence="1 2">CGMCC 1.3597</strain>
    </source>
</reference>
<dbReference type="EMBL" id="MWPH01000001">
    <property type="protein sequence ID" value="OVE86132.1"/>
    <property type="molecule type" value="Genomic_DNA"/>
</dbReference>
<dbReference type="OrthoDB" id="157374at2157"/>
<proteinExistence type="predicted"/>
<dbReference type="GO" id="GO:0004527">
    <property type="term" value="F:exonuclease activity"/>
    <property type="evidence" value="ECO:0007669"/>
    <property type="project" value="UniProtKB-KW"/>
</dbReference>
<evidence type="ECO:0000313" key="1">
    <source>
        <dbReference type="EMBL" id="OVE86132.1"/>
    </source>
</evidence>
<keyword evidence="1" id="KW-0269">Exonuclease</keyword>
<name>A0A202ED22_9EURY</name>
<dbReference type="AlphaFoldDB" id="A0A202ED22"/>
<comment type="caution">
    <text evidence="1">The sequence shown here is derived from an EMBL/GenBank/DDBJ whole genome shotgun (WGS) entry which is preliminary data.</text>
</comment>
<keyword evidence="1" id="KW-0540">Nuclease</keyword>
<accession>A0A202ED22</accession>